<keyword evidence="6" id="KW-0548">Nucleotidyltransferase</keyword>
<evidence type="ECO:0000256" key="7">
    <source>
        <dbReference type="ARBA" id="ARBA00022723"/>
    </source>
</evidence>
<reference evidence="14 15" key="1">
    <citation type="submission" date="2024-03" db="EMBL/GenBank/DDBJ databases">
        <title>Bacilli Hybrid Assemblies.</title>
        <authorList>
            <person name="Kovac J."/>
        </authorList>
    </citation>
    <scope>NUCLEOTIDE SEQUENCE [LARGE SCALE GENOMIC DNA]</scope>
    <source>
        <strain evidence="14 15">FSL R7-0666</strain>
    </source>
</reference>
<dbReference type="EMBL" id="JBCITK010000001">
    <property type="protein sequence ID" value="MEN0644193.1"/>
    <property type="molecule type" value="Genomic_DNA"/>
</dbReference>
<keyword evidence="3" id="KW-0820">tRNA-binding</keyword>
<evidence type="ECO:0000256" key="9">
    <source>
        <dbReference type="ARBA" id="ARBA00022842"/>
    </source>
</evidence>
<comment type="similarity">
    <text evidence="2 12">Belongs to the tRNA nucleotidyltransferase/poly(A) polymerase family.</text>
</comment>
<organism evidence="14 15">
    <name type="scientific">Alkalicoccobacillus gibsonii</name>
    <dbReference type="NCBI Taxonomy" id="79881"/>
    <lineage>
        <taxon>Bacteria</taxon>
        <taxon>Bacillati</taxon>
        <taxon>Bacillota</taxon>
        <taxon>Bacilli</taxon>
        <taxon>Bacillales</taxon>
        <taxon>Bacillaceae</taxon>
        <taxon>Alkalicoccobacillus</taxon>
    </lineage>
</organism>
<dbReference type="PROSITE" id="PS51371">
    <property type="entry name" value="CBS"/>
    <property type="match status" value="2"/>
</dbReference>
<evidence type="ECO:0000256" key="5">
    <source>
        <dbReference type="ARBA" id="ARBA00022694"/>
    </source>
</evidence>
<keyword evidence="4 12" id="KW-0808">Transferase</keyword>
<dbReference type="InterPro" id="IPR046342">
    <property type="entry name" value="CBS_dom_sf"/>
</dbReference>
<dbReference type="CDD" id="cd04595">
    <property type="entry name" value="CBS_pair_DHH_polyA_Pol_assoc"/>
    <property type="match status" value="1"/>
</dbReference>
<keyword evidence="9" id="KW-0460">Magnesium</keyword>
<keyword evidence="10 12" id="KW-0694">RNA-binding</keyword>
<evidence type="ECO:0000256" key="8">
    <source>
        <dbReference type="ARBA" id="ARBA00022741"/>
    </source>
</evidence>
<dbReference type="InterPro" id="IPR052390">
    <property type="entry name" value="tRNA_nt/polyA_polymerase"/>
</dbReference>
<dbReference type="InterPro" id="IPR003156">
    <property type="entry name" value="DHHA1_dom"/>
</dbReference>
<evidence type="ECO:0000256" key="1">
    <source>
        <dbReference type="ARBA" id="ARBA00001946"/>
    </source>
</evidence>
<dbReference type="SUPFAM" id="SSF81301">
    <property type="entry name" value="Nucleotidyltransferase"/>
    <property type="match status" value="1"/>
</dbReference>
<dbReference type="PANTHER" id="PTHR47788:SF1">
    <property type="entry name" value="A-ADDING TRNA NUCLEOTIDYLTRANSFERASE"/>
    <property type="match status" value="1"/>
</dbReference>
<gene>
    <name evidence="14" type="ORF">MKY91_13660</name>
</gene>
<dbReference type="Pfam" id="PF00571">
    <property type="entry name" value="CBS"/>
    <property type="match status" value="2"/>
</dbReference>
<evidence type="ECO:0000256" key="2">
    <source>
        <dbReference type="ARBA" id="ARBA00007265"/>
    </source>
</evidence>
<accession>A0ABU9VLW5</accession>
<dbReference type="InterPro" id="IPR000644">
    <property type="entry name" value="CBS_dom"/>
</dbReference>
<dbReference type="PANTHER" id="PTHR47788">
    <property type="entry name" value="POLYA POLYMERASE"/>
    <property type="match status" value="1"/>
</dbReference>
<dbReference type="InterPro" id="IPR038763">
    <property type="entry name" value="DHH_sf"/>
</dbReference>
<dbReference type="Gene3D" id="3.10.580.10">
    <property type="entry name" value="CBS-domain"/>
    <property type="match status" value="1"/>
</dbReference>
<dbReference type="SUPFAM" id="SSF81891">
    <property type="entry name" value="Poly A polymerase C-terminal region-like"/>
    <property type="match status" value="1"/>
</dbReference>
<dbReference type="Pfam" id="PF01743">
    <property type="entry name" value="PolyA_pol"/>
    <property type="match status" value="1"/>
</dbReference>
<evidence type="ECO:0000259" key="13">
    <source>
        <dbReference type="PROSITE" id="PS51371"/>
    </source>
</evidence>
<protein>
    <submittedName>
        <fullName evidence="14">CBS domain-containing protein</fullName>
    </submittedName>
</protein>
<dbReference type="SMART" id="SM00116">
    <property type="entry name" value="CBS"/>
    <property type="match status" value="2"/>
</dbReference>
<evidence type="ECO:0000256" key="11">
    <source>
        <dbReference type="PROSITE-ProRule" id="PRU00703"/>
    </source>
</evidence>
<dbReference type="Gene3D" id="1.10.3090.10">
    <property type="entry name" value="cca-adding enzyme, domain 2"/>
    <property type="match status" value="1"/>
</dbReference>
<dbReference type="Gene3D" id="3.90.1640.10">
    <property type="entry name" value="inorganic pyrophosphatase (n-terminal core)"/>
    <property type="match status" value="1"/>
</dbReference>
<dbReference type="Gene3D" id="3.30.460.10">
    <property type="entry name" value="Beta Polymerase, domain 2"/>
    <property type="match status" value="1"/>
</dbReference>
<evidence type="ECO:0000313" key="15">
    <source>
        <dbReference type="Proteomes" id="UP001418796"/>
    </source>
</evidence>
<name>A0ABU9VLW5_9BACI</name>
<keyword evidence="5" id="KW-0819">tRNA processing</keyword>
<dbReference type="InterPro" id="IPR002646">
    <property type="entry name" value="PolA_pol_head_dom"/>
</dbReference>
<comment type="cofactor">
    <cofactor evidence="1">
        <name>Mg(2+)</name>
        <dbReference type="ChEBI" id="CHEBI:18420"/>
    </cofactor>
</comment>
<dbReference type="SUPFAM" id="SSF64182">
    <property type="entry name" value="DHH phosphoesterases"/>
    <property type="match status" value="1"/>
</dbReference>
<keyword evidence="8" id="KW-0547">Nucleotide-binding</keyword>
<proteinExistence type="inferred from homology"/>
<evidence type="ECO:0000256" key="3">
    <source>
        <dbReference type="ARBA" id="ARBA00022555"/>
    </source>
</evidence>
<feature type="domain" description="CBS" evidence="13">
    <location>
        <begin position="312"/>
        <end position="371"/>
    </location>
</feature>
<evidence type="ECO:0000256" key="12">
    <source>
        <dbReference type="RuleBase" id="RU003953"/>
    </source>
</evidence>
<comment type="caution">
    <text evidence="14">The sequence shown here is derived from an EMBL/GenBank/DDBJ whole genome shotgun (WGS) entry which is preliminary data.</text>
</comment>
<evidence type="ECO:0000256" key="6">
    <source>
        <dbReference type="ARBA" id="ARBA00022695"/>
    </source>
</evidence>
<dbReference type="Proteomes" id="UP001418796">
    <property type="component" value="Unassembled WGS sequence"/>
</dbReference>
<feature type="domain" description="CBS" evidence="13">
    <location>
        <begin position="375"/>
        <end position="430"/>
    </location>
</feature>
<dbReference type="Pfam" id="PF02272">
    <property type="entry name" value="DHHA1"/>
    <property type="match status" value="1"/>
</dbReference>
<dbReference type="InterPro" id="IPR043519">
    <property type="entry name" value="NT_sf"/>
</dbReference>
<dbReference type="Gene3D" id="3.10.310.30">
    <property type="match status" value="1"/>
</dbReference>
<dbReference type="SUPFAM" id="SSF54631">
    <property type="entry name" value="CBS-domain pair"/>
    <property type="match status" value="1"/>
</dbReference>
<keyword evidence="15" id="KW-1185">Reference proteome</keyword>
<keyword evidence="11" id="KW-0129">CBS domain</keyword>
<dbReference type="RefSeq" id="WP_343130947.1">
    <property type="nucleotide sequence ID" value="NZ_JBCITK010000001.1"/>
</dbReference>
<dbReference type="CDD" id="cd05398">
    <property type="entry name" value="NT_ClassII-CCAase"/>
    <property type="match status" value="1"/>
</dbReference>
<evidence type="ECO:0000256" key="10">
    <source>
        <dbReference type="ARBA" id="ARBA00022884"/>
    </source>
</evidence>
<keyword evidence="7" id="KW-0479">Metal-binding</keyword>
<sequence>MKILASHLQIDFDGLASLIAAQALYPDATIVLPSQQQESVKHVLSLYRDTFRAEAIEKVNWDEVTDILIVDSSSLKRCGIPKEKLSALKTLTIYDHHHTDPDPTPTQFVQEPVGACVTLLIEKLREQDLTLKPSEALLLGLGLYSDTGSFQHAQTTERDLNAGAYLLSQGMDLDVMKPFLEDHLTDTQESLYQQLSESIETLDEDGLQIAICYSVCESFISGLAPITERLVSSLKADTVLSVVQMGANTYITGRSQTMRVNIKKIMTAFGGGGHPQAAAASVKKGALKDVLKQVKAELTSAIQPAITAGMIMSSPVHSIEENCTLDEAADALIRYGHTGMPVLNSTGQLSGVLSRRDLDKALRHGLGHSPIHSYMTKEVLTLGPVAPLETIQEMMITHNIGRIPILDHETVVGVVSRSDVLSILHDEAKRKQFESEAERLSTHTLKEALAQHFDPTIFHLLVLVGESANEYGYKSYLVGGGVRDVLLGRSNEDVDIVIEGNAIEFGEKLVATHGGCTKAHQSFGTTTWTTPSGIKVDLATARSEHYEQPALLPEVSPSSIREDLSRRDFTINAMAISLHPDTFGELLDHFQGQRDLKNGHIRILHSLSFIEDPTRIFRAVRFANRFTYQLHPETETLAKGAKSSLLGLSASRVMHELDLMQQEDQLRTSFQTLDQLDVWLTLLKSELTENKWMHIDQLMKHGLSEPFLFMAALCYEGDGHFGESIDFYALTSKDQRLLRTVREATIYEEMDNLTLGEWHQQLHHLPARDLLFIATKPDFAYGETIVTYIQKRVALPPLLAGKDLVTDLGLDPGPIFSSILTKVYSLQLDDKLPSKQEALAWAKDYYEKNADLV</sequence>
<evidence type="ECO:0000313" key="14">
    <source>
        <dbReference type="EMBL" id="MEN0644193.1"/>
    </source>
</evidence>
<evidence type="ECO:0000256" key="4">
    <source>
        <dbReference type="ARBA" id="ARBA00022679"/>
    </source>
</evidence>